<feature type="signal peptide" evidence="1">
    <location>
        <begin position="1"/>
        <end position="19"/>
    </location>
</feature>
<keyword evidence="1" id="KW-0732">Signal</keyword>
<feature type="chain" id="PRO_5039283467" description="Lipoprotein" evidence="1">
    <location>
        <begin position="20"/>
        <end position="186"/>
    </location>
</feature>
<evidence type="ECO:0000313" key="3">
    <source>
        <dbReference type="Proteomes" id="UP000824089"/>
    </source>
</evidence>
<proteinExistence type="predicted"/>
<name>A0A9D1I9D2_9CLOT</name>
<comment type="caution">
    <text evidence="2">The sequence shown here is derived from an EMBL/GenBank/DDBJ whole genome shotgun (WGS) entry which is preliminary data.</text>
</comment>
<dbReference type="AlphaFoldDB" id="A0A9D1I9D2"/>
<sequence>MKKAFLIFMISIMAAAAFSGCAQEEKFVGSQDTQGFGYDMQIYQTVDEIKDSSAAIVIASYSSDPTECYEKDEGTGMELYATRYTLDVEEVLKGDLAEADQITFMQTGKPDSDEYETKIKKGKKYLLFLAQKDVSLTGGEIIYDAVGVEQGIIEIKENNKLYPYYDEGIMTKYDGESLSKLAAEIK</sequence>
<reference evidence="2" key="1">
    <citation type="submission" date="2020-10" db="EMBL/GenBank/DDBJ databases">
        <authorList>
            <person name="Gilroy R."/>
        </authorList>
    </citation>
    <scope>NUCLEOTIDE SEQUENCE</scope>
    <source>
        <strain evidence="2">CHK195-4489</strain>
    </source>
</reference>
<organism evidence="2 3">
    <name type="scientific">Candidatus Egerieisoma faecipullorum</name>
    <dbReference type="NCBI Taxonomy" id="2840963"/>
    <lineage>
        <taxon>Bacteria</taxon>
        <taxon>Bacillati</taxon>
        <taxon>Bacillota</taxon>
        <taxon>Clostridia</taxon>
        <taxon>Eubacteriales</taxon>
        <taxon>Clostridiaceae</taxon>
        <taxon>Clostridiaceae incertae sedis</taxon>
        <taxon>Candidatus Egerieisoma</taxon>
    </lineage>
</organism>
<protein>
    <recommendedName>
        <fullName evidence="4">Lipoprotein</fullName>
    </recommendedName>
</protein>
<evidence type="ECO:0000256" key="1">
    <source>
        <dbReference type="SAM" id="SignalP"/>
    </source>
</evidence>
<dbReference type="EMBL" id="DVMM01000102">
    <property type="protein sequence ID" value="HIU29643.1"/>
    <property type="molecule type" value="Genomic_DNA"/>
</dbReference>
<dbReference type="PROSITE" id="PS51257">
    <property type="entry name" value="PROKAR_LIPOPROTEIN"/>
    <property type="match status" value="1"/>
</dbReference>
<gene>
    <name evidence="2" type="ORF">IAD50_05040</name>
</gene>
<accession>A0A9D1I9D2</accession>
<dbReference type="Proteomes" id="UP000824089">
    <property type="component" value="Unassembled WGS sequence"/>
</dbReference>
<evidence type="ECO:0008006" key="4">
    <source>
        <dbReference type="Google" id="ProtNLM"/>
    </source>
</evidence>
<reference evidence="2" key="2">
    <citation type="journal article" date="2021" name="PeerJ">
        <title>Extensive microbial diversity within the chicken gut microbiome revealed by metagenomics and culture.</title>
        <authorList>
            <person name="Gilroy R."/>
            <person name="Ravi A."/>
            <person name="Getino M."/>
            <person name="Pursley I."/>
            <person name="Horton D.L."/>
            <person name="Alikhan N.F."/>
            <person name="Baker D."/>
            <person name="Gharbi K."/>
            <person name="Hall N."/>
            <person name="Watson M."/>
            <person name="Adriaenssens E.M."/>
            <person name="Foster-Nyarko E."/>
            <person name="Jarju S."/>
            <person name="Secka A."/>
            <person name="Antonio M."/>
            <person name="Oren A."/>
            <person name="Chaudhuri R.R."/>
            <person name="La Ragione R."/>
            <person name="Hildebrand F."/>
            <person name="Pallen M.J."/>
        </authorList>
    </citation>
    <scope>NUCLEOTIDE SEQUENCE</scope>
    <source>
        <strain evidence="2">CHK195-4489</strain>
    </source>
</reference>
<evidence type="ECO:0000313" key="2">
    <source>
        <dbReference type="EMBL" id="HIU29643.1"/>
    </source>
</evidence>